<keyword evidence="2" id="KW-1185">Reference proteome</keyword>
<name>A0ABQ9AE18_9ROSI</name>
<protein>
    <submittedName>
        <fullName evidence="1">Uncharacterized protein</fullName>
    </submittedName>
</protein>
<comment type="caution">
    <text evidence="1">The sequence shown here is derived from an EMBL/GenBank/DDBJ whole genome shotgun (WGS) entry which is preliminary data.</text>
</comment>
<sequence>MASSSCFLPSLCNPGIMEAKVESLSFSEKTNPKSLNPFSSSYSNSDRLLLVTFFRPLLVTFFLDDSRAYNFSVGVEYSSSVTSLPEKTVLSFGCLED</sequence>
<dbReference type="EMBL" id="JAPFFI010000021">
    <property type="protein sequence ID" value="KAJ6333375.1"/>
    <property type="molecule type" value="Genomic_DNA"/>
</dbReference>
<proteinExistence type="predicted"/>
<reference evidence="1" key="1">
    <citation type="submission" date="2022-10" db="EMBL/GenBank/DDBJ databases">
        <authorList>
            <person name="Hyden B.L."/>
            <person name="Feng K."/>
            <person name="Yates T."/>
            <person name="Jawdy S."/>
            <person name="Smart L.B."/>
            <person name="Muchero W."/>
        </authorList>
    </citation>
    <scope>NUCLEOTIDE SEQUENCE</scope>
    <source>
        <tissue evidence="1">Shoot tip</tissue>
    </source>
</reference>
<gene>
    <name evidence="1" type="ORF">OIU77_009277</name>
</gene>
<accession>A0ABQ9AE18</accession>
<evidence type="ECO:0000313" key="1">
    <source>
        <dbReference type="EMBL" id="KAJ6333375.1"/>
    </source>
</evidence>
<reference evidence="1" key="2">
    <citation type="journal article" date="2023" name="Int. J. Mol. Sci.">
        <title>De Novo Assembly and Annotation of 11 Diverse Shrub Willow (Salix) Genomes Reveals Novel Gene Organization in Sex-Linked Regions.</title>
        <authorList>
            <person name="Hyden B."/>
            <person name="Feng K."/>
            <person name="Yates T.B."/>
            <person name="Jawdy S."/>
            <person name="Cereghino C."/>
            <person name="Smart L.B."/>
            <person name="Muchero W."/>
        </authorList>
    </citation>
    <scope>NUCLEOTIDE SEQUENCE</scope>
    <source>
        <tissue evidence="1">Shoot tip</tissue>
    </source>
</reference>
<evidence type="ECO:0000313" key="2">
    <source>
        <dbReference type="Proteomes" id="UP001141253"/>
    </source>
</evidence>
<dbReference type="Proteomes" id="UP001141253">
    <property type="component" value="Chromosome 11"/>
</dbReference>
<organism evidence="1 2">
    <name type="scientific">Salix suchowensis</name>
    <dbReference type="NCBI Taxonomy" id="1278906"/>
    <lineage>
        <taxon>Eukaryota</taxon>
        <taxon>Viridiplantae</taxon>
        <taxon>Streptophyta</taxon>
        <taxon>Embryophyta</taxon>
        <taxon>Tracheophyta</taxon>
        <taxon>Spermatophyta</taxon>
        <taxon>Magnoliopsida</taxon>
        <taxon>eudicotyledons</taxon>
        <taxon>Gunneridae</taxon>
        <taxon>Pentapetalae</taxon>
        <taxon>rosids</taxon>
        <taxon>fabids</taxon>
        <taxon>Malpighiales</taxon>
        <taxon>Salicaceae</taxon>
        <taxon>Saliceae</taxon>
        <taxon>Salix</taxon>
    </lineage>
</organism>